<feature type="domain" description="Endonuclease NucS C-terminal" evidence="1">
    <location>
        <begin position="24"/>
        <end position="102"/>
    </location>
</feature>
<name>A0A076PEW4_COMTE</name>
<evidence type="ECO:0000313" key="2">
    <source>
        <dbReference type="EMBL" id="AIJ44208.1"/>
    </source>
</evidence>
<gene>
    <name evidence="2" type="ORF">O987_00020</name>
</gene>
<dbReference type="InterPro" id="IPR011856">
    <property type="entry name" value="tRNA_endonuc-like_dom_sf"/>
</dbReference>
<protein>
    <recommendedName>
        <fullName evidence="1">Endonuclease NucS C-terminal domain-containing protein</fullName>
    </recommendedName>
</protein>
<reference evidence="2 3" key="1">
    <citation type="journal article" date="2014" name="Genome Announc.">
        <title>Complete Genome Sequence of Polychlorinated Biphenyl Degrader Comamonas testosteroni TK102 (NBRC 109938).</title>
        <authorList>
            <person name="Fukuda K."/>
            <person name="Hosoyama A."/>
            <person name="Tsuchikane K."/>
            <person name="Ohji S."/>
            <person name="Yamazoe A."/>
            <person name="Fujita N."/>
            <person name="Shintani M."/>
            <person name="Kimbara K."/>
        </authorList>
    </citation>
    <scope>NUCLEOTIDE SEQUENCE [LARGE SCALE GENOMIC DNA]</scope>
    <source>
        <strain evidence="2">TK102</strain>
    </source>
</reference>
<organism evidence="2 3">
    <name type="scientific">Comamonas testosteroni TK102</name>
    <dbReference type="NCBI Taxonomy" id="1392005"/>
    <lineage>
        <taxon>Bacteria</taxon>
        <taxon>Pseudomonadati</taxon>
        <taxon>Pseudomonadota</taxon>
        <taxon>Betaproteobacteria</taxon>
        <taxon>Burkholderiales</taxon>
        <taxon>Comamonadaceae</taxon>
        <taxon>Comamonas</taxon>
    </lineage>
</organism>
<dbReference type="EMBL" id="CP006704">
    <property type="protein sequence ID" value="AIJ44208.1"/>
    <property type="molecule type" value="Genomic_DNA"/>
</dbReference>
<dbReference type="GO" id="GO:0004519">
    <property type="term" value="F:endonuclease activity"/>
    <property type="evidence" value="ECO:0007669"/>
    <property type="project" value="InterPro"/>
</dbReference>
<dbReference type="Pfam" id="PF01939">
    <property type="entry name" value="NucS_C"/>
    <property type="match status" value="1"/>
</dbReference>
<dbReference type="InterPro" id="IPR048301">
    <property type="entry name" value="NucS_C"/>
</dbReference>
<dbReference type="RefSeq" id="WP_043370354.1">
    <property type="nucleotide sequence ID" value="NZ_CP006704.1"/>
</dbReference>
<dbReference type="Gene3D" id="3.40.1350.10">
    <property type="match status" value="1"/>
</dbReference>
<proteinExistence type="predicted"/>
<dbReference type="AlphaFoldDB" id="A0A076PEW4"/>
<dbReference type="GO" id="GO:0003676">
    <property type="term" value="F:nucleic acid binding"/>
    <property type="evidence" value="ECO:0007669"/>
    <property type="project" value="InterPro"/>
</dbReference>
<dbReference type="HOGENOM" id="CLU_760045_0_0_4"/>
<accession>A0A076PEW4</accession>
<evidence type="ECO:0000259" key="1">
    <source>
        <dbReference type="Pfam" id="PF01939"/>
    </source>
</evidence>
<evidence type="ECO:0000313" key="3">
    <source>
        <dbReference type="Proteomes" id="UP000028782"/>
    </source>
</evidence>
<sequence length="367" mass="41472">MPIHHAIWRVGERPTPLVSSRLASEQQLEDMIVRDPRILSSEWMLIGRQEVTSHGGRVDLLAIAPDASLVLIELKRDRTPREIIAQALDYASWVEQLTPDRVVQIFQRFSGGKSLDVAFQERFDVELDEETLNQSHQIIIVAAELDPSTERIIGYLNARDIAINVVFFQVFEHGADKLLSRAWLIDPGETQANVASTNTTKSDKEPWNGEFYVSFGDVSSRSWEDARRFGYVSGGGGSWYSQTLKLLSPGDRVWVKIPKKGYVGVGVVLESVQPAKDFKVQTESGEQSALLALKHSERYRLSANDPERAEYFVRVRWLDTVPESSAVNEVGLFGNQNTVCQPTTPKWRHTVERLKIAFPRWADQPDV</sequence>
<dbReference type="Proteomes" id="UP000028782">
    <property type="component" value="Chromosome"/>
</dbReference>
<dbReference type="KEGG" id="ctes:O987_00020"/>